<reference evidence="2 3" key="1">
    <citation type="submission" date="2018-03" db="EMBL/GenBank/DDBJ databases">
        <title>Genome sequencing of Phreatobacter sp.</title>
        <authorList>
            <person name="Kim S.-J."/>
            <person name="Heo J."/>
            <person name="Kwon S.-W."/>
        </authorList>
    </citation>
    <scope>NUCLEOTIDE SEQUENCE [LARGE SCALE GENOMIC DNA]</scope>
    <source>
        <strain evidence="2 3">S-12</strain>
    </source>
</reference>
<name>A0A2S0NED3_9HYPH</name>
<gene>
    <name evidence="2" type="ORF">C6569_15955</name>
</gene>
<evidence type="ECO:0000313" key="2">
    <source>
        <dbReference type="EMBL" id="AVO46427.1"/>
    </source>
</evidence>
<dbReference type="EMBL" id="CP027668">
    <property type="protein sequence ID" value="AVO46427.1"/>
    <property type="molecule type" value="Genomic_DNA"/>
</dbReference>
<evidence type="ECO:0000256" key="1">
    <source>
        <dbReference type="SAM" id="MobiDB-lite"/>
    </source>
</evidence>
<dbReference type="Proteomes" id="UP000237889">
    <property type="component" value="Chromosome"/>
</dbReference>
<accession>A0A2S0NED3</accession>
<organism evidence="2 3">
    <name type="scientific">Phreatobacter cathodiphilus</name>
    <dbReference type="NCBI Taxonomy" id="1868589"/>
    <lineage>
        <taxon>Bacteria</taxon>
        <taxon>Pseudomonadati</taxon>
        <taxon>Pseudomonadota</taxon>
        <taxon>Alphaproteobacteria</taxon>
        <taxon>Hyphomicrobiales</taxon>
        <taxon>Phreatobacteraceae</taxon>
        <taxon>Phreatobacter</taxon>
    </lineage>
</organism>
<dbReference type="RefSeq" id="WP_106749767.1">
    <property type="nucleotide sequence ID" value="NZ_CP027668.1"/>
</dbReference>
<evidence type="ECO:0000313" key="3">
    <source>
        <dbReference type="Proteomes" id="UP000237889"/>
    </source>
</evidence>
<protein>
    <submittedName>
        <fullName evidence="2">Uncharacterized protein</fullName>
    </submittedName>
</protein>
<dbReference type="KEGG" id="phr:C6569_15955"/>
<feature type="region of interest" description="Disordered" evidence="1">
    <location>
        <begin position="111"/>
        <end position="139"/>
    </location>
</feature>
<keyword evidence="3" id="KW-1185">Reference proteome</keyword>
<dbReference type="AlphaFoldDB" id="A0A2S0NED3"/>
<proteinExistence type="predicted"/>
<dbReference type="OrthoDB" id="7995910at2"/>
<sequence>MGGKVDHPFKVEVWEGDRVAETLAVAGSVVVAGAAYDAAVKERPGRIVTLRHGARVIRTTEAAKAPPTAPPTVGQLRALGVVGARLWCVGCGRHAVVSWIALRARDDEPFPSAGRRPACTACGGRQVQRMPDWPRPSSR</sequence>